<evidence type="ECO:0000313" key="2">
    <source>
        <dbReference type="EMBL" id="JAG05962.1"/>
    </source>
</evidence>
<gene>
    <name evidence="2" type="primary">DAS1</name>
    <name evidence="2" type="ORF">CM83_102817</name>
</gene>
<accession>A0A0A9WBZ5</accession>
<dbReference type="InterPro" id="IPR000305">
    <property type="entry name" value="GIY-YIG_endonuc"/>
</dbReference>
<dbReference type="EMBL" id="GBHO01037642">
    <property type="protein sequence ID" value="JAG05962.1"/>
    <property type="molecule type" value="Transcribed_RNA"/>
</dbReference>
<reference evidence="2" key="1">
    <citation type="journal article" date="2014" name="PLoS ONE">
        <title>Transcriptome-Based Identification of ABC Transporters in the Western Tarnished Plant Bug Lygus hesperus.</title>
        <authorList>
            <person name="Hull J.J."/>
            <person name="Chaney K."/>
            <person name="Geib S.M."/>
            <person name="Fabrick J.A."/>
            <person name="Brent C.S."/>
            <person name="Walsh D."/>
            <person name="Lavine L.C."/>
        </authorList>
    </citation>
    <scope>NUCLEOTIDE SEQUENCE</scope>
</reference>
<sequence>PMKKEEISNIVYSANCQDCNSVYIGETKQLGVERIKGHYNDNKKAWKDNSPNPDKNTYATAFAKHIAITKHNPEIKNWEICCIEPNFEKRKIKEMAYILKNQNSNSIDFERGVKGLS</sequence>
<organism evidence="2">
    <name type="scientific">Lygus hesperus</name>
    <name type="common">Western plant bug</name>
    <dbReference type="NCBI Taxonomy" id="30085"/>
    <lineage>
        <taxon>Eukaryota</taxon>
        <taxon>Metazoa</taxon>
        <taxon>Ecdysozoa</taxon>
        <taxon>Arthropoda</taxon>
        <taxon>Hexapoda</taxon>
        <taxon>Insecta</taxon>
        <taxon>Pterygota</taxon>
        <taxon>Neoptera</taxon>
        <taxon>Paraneoptera</taxon>
        <taxon>Hemiptera</taxon>
        <taxon>Heteroptera</taxon>
        <taxon>Panheteroptera</taxon>
        <taxon>Cimicomorpha</taxon>
        <taxon>Miridae</taxon>
        <taxon>Mirini</taxon>
        <taxon>Lygus</taxon>
    </lineage>
</organism>
<name>A0A0A9WBZ5_LYGHE</name>
<reference evidence="2" key="2">
    <citation type="submission" date="2014-07" db="EMBL/GenBank/DDBJ databases">
        <authorList>
            <person name="Hull J."/>
        </authorList>
    </citation>
    <scope>NUCLEOTIDE SEQUENCE</scope>
</reference>
<feature type="non-terminal residue" evidence="2">
    <location>
        <position position="1"/>
    </location>
</feature>
<feature type="non-terminal residue" evidence="2">
    <location>
        <position position="117"/>
    </location>
</feature>
<dbReference type="AlphaFoldDB" id="A0A0A9WBZ5"/>
<evidence type="ECO:0000259" key="1">
    <source>
        <dbReference type="Pfam" id="PF01541"/>
    </source>
</evidence>
<dbReference type="Pfam" id="PF01541">
    <property type="entry name" value="GIY-YIG"/>
    <property type="match status" value="1"/>
</dbReference>
<proteinExistence type="predicted"/>
<protein>
    <submittedName>
        <fullName evidence="2">Dihydroxyacetone synthase</fullName>
    </submittedName>
</protein>
<feature type="domain" description="GIY-YIG" evidence="1">
    <location>
        <begin position="10"/>
        <end position="95"/>
    </location>
</feature>